<evidence type="ECO:0000313" key="3">
    <source>
        <dbReference type="Proteomes" id="UP001487040"/>
    </source>
</evidence>
<name>A0AAX3XJ64_9CAUD</name>
<accession>A0AAX3XJ64</accession>
<dbReference type="GO" id="GO:0042262">
    <property type="term" value="P:DNA protection"/>
    <property type="evidence" value="ECO:0007669"/>
    <property type="project" value="InterPro"/>
</dbReference>
<dbReference type="Pfam" id="PF07352">
    <property type="entry name" value="Phage_Mu_Gam"/>
    <property type="match status" value="1"/>
</dbReference>
<dbReference type="GO" id="GO:0003690">
    <property type="term" value="F:double-stranded DNA binding"/>
    <property type="evidence" value="ECO:0007669"/>
    <property type="project" value="InterPro"/>
</dbReference>
<gene>
    <name evidence="2" type="ORF">LFP01_00038</name>
</gene>
<proteinExistence type="predicted"/>
<dbReference type="Proteomes" id="UP001487040">
    <property type="component" value="Segment"/>
</dbReference>
<keyword evidence="1" id="KW-0175">Coiled coil</keyword>
<keyword evidence="3" id="KW-1185">Reference proteome</keyword>
<evidence type="ECO:0000256" key="1">
    <source>
        <dbReference type="SAM" id="Coils"/>
    </source>
</evidence>
<protein>
    <submittedName>
        <fullName evidence="2">Uncharacterized protein</fullName>
    </submittedName>
</protein>
<sequence>MNEKDYRIQSEDELAKKLYKLRMLNAELAKNEERRQKELEETEAWYQPEAKRINEEIEKTNELIDDYARRQLEENPWWKYAGRNGKVSKKKETKWDYDKKKILEAGVDDKFIKVKTTRELDWAEYKKTLTEIDDGRLVNENGEVVASAKVTHGLNITIKPTEG</sequence>
<dbReference type="EMBL" id="OR048821">
    <property type="protein sequence ID" value="WIU42488.1"/>
    <property type="molecule type" value="Genomic_DNA"/>
</dbReference>
<dbReference type="SUPFAM" id="SSF161266">
    <property type="entry name" value="Gam-like"/>
    <property type="match status" value="1"/>
</dbReference>
<organism evidence="2 3">
    <name type="scientific">Lactobacillus phage LFP01</name>
    <dbReference type="NCBI Taxonomy" id="3051505"/>
    <lineage>
        <taxon>Viruses</taxon>
        <taxon>Duplodnaviria</taxon>
        <taxon>Heunggongvirae</taxon>
        <taxon>Uroviricota</taxon>
        <taxon>Caudoviricetes</taxon>
    </lineage>
</organism>
<feature type="coiled-coil region" evidence="1">
    <location>
        <begin position="21"/>
        <end position="70"/>
    </location>
</feature>
<evidence type="ECO:0000313" key="2">
    <source>
        <dbReference type="EMBL" id="WIU42488.1"/>
    </source>
</evidence>
<dbReference type="InterPro" id="IPR009951">
    <property type="entry name" value="Host-nuc_inhib_Gam"/>
</dbReference>
<reference evidence="2 3" key="1">
    <citation type="submission" date="2023-05" db="EMBL/GenBank/DDBJ databases">
        <authorList>
            <person name="Wen Q.N."/>
        </authorList>
    </citation>
    <scope>NUCLEOTIDE SEQUENCE [LARGE SCALE GENOMIC DNA]</scope>
</reference>